<dbReference type="EMBL" id="JPDN02000064">
    <property type="protein sequence ID" value="PON20623.1"/>
    <property type="molecule type" value="Genomic_DNA"/>
</dbReference>
<dbReference type="GO" id="GO:0016301">
    <property type="term" value="F:kinase activity"/>
    <property type="evidence" value="ECO:0007669"/>
    <property type="project" value="UniProtKB-KW"/>
</dbReference>
<dbReference type="AlphaFoldDB" id="A0A2P4Z8L2"/>
<sequence>MNRLVAVLHFLTGLYLPLFTTPILSSQTTKMDVLETNKAFEDVGGEYQFMGTLVVHRDDGGIPRIFESSLYDTIRVQARASFSQVLIPVSAYMPLFPSSYSRAPDPLPSNIFVKQPSLISYDRYHQEPQTNCIADGVLREAANLRASSTKPTFQYC</sequence>
<keyword evidence="2" id="KW-0808">Transferase</keyword>
<keyword evidence="2" id="KW-0418">Kinase</keyword>
<protein>
    <submittedName>
        <fullName evidence="2">Serine/threonine-protein kinase</fullName>
    </submittedName>
</protein>
<evidence type="ECO:0000256" key="1">
    <source>
        <dbReference type="SAM" id="SignalP"/>
    </source>
</evidence>
<keyword evidence="3" id="KW-1185">Reference proteome</keyword>
<feature type="signal peptide" evidence="1">
    <location>
        <begin position="1"/>
        <end position="25"/>
    </location>
</feature>
<evidence type="ECO:0000313" key="3">
    <source>
        <dbReference type="Proteomes" id="UP000054821"/>
    </source>
</evidence>
<dbReference type="RefSeq" id="XP_024404441.1">
    <property type="nucleotide sequence ID" value="XM_024550812.1"/>
</dbReference>
<organism evidence="2 3">
    <name type="scientific">Trichoderma gamsii</name>
    <dbReference type="NCBI Taxonomy" id="398673"/>
    <lineage>
        <taxon>Eukaryota</taxon>
        <taxon>Fungi</taxon>
        <taxon>Dikarya</taxon>
        <taxon>Ascomycota</taxon>
        <taxon>Pezizomycotina</taxon>
        <taxon>Sordariomycetes</taxon>
        <taxon>Hypocreomycetidae</taxon>
        <taxon>Hypocreales</taxon>
        <taxon>Hypocreaceae</taxon>
        <taxon>Trichoderma</taxon>
    </lineage>
</organism>
<feature type="chain" id="PRO_5015122329" evidence="1">
    <location>
        <begin position="26"/>
        <end position="156"/>
    </location>
</feature>
<keyword evidence="1" id="KW-0732">Signal</keyword>
<dbReference type="Proteomes" id="UP000054821">
    <property type="component" value="Unassembled WGS sequence"/>
</dbReference>
<dbReference type="GeneID" id="36347911"/>
<proteinExistence type="predicted"/>
<evidence type="ECO:0000313" key="2">
    <source>
        <dbReference type="EMBL" id="PON20623.1"/>
    </source>
</evidence>
<gene>
    <name evidence="2" type="ORF">TGAM01_v210497</name>
</gene>
<reference evidence="2 3" key="1">
    <citation type="journal article" date="2016" name="Genome Announc.">
        <title>Draft Whole-Genome Sequence of Trichoderma gamsii T6085, a Promising Biocontrol Agent of Fusarium Head Blight on Wheat.</title>
        <authorList>
            <person name="Baroncelli R."/>
            <person name="Zapparata A."/>
            <person name="Piaggeschi G."/>
            <person name="Sarrocco S."/>
            <person name="Vannacci G."/>
        </authorList>
    </citation>
    <scope>NUCLEOTIDE SEQUENCE [LARGE SCALE GENOMIC DNA]</scope>
    <source>
        <strain evidence="2 3">T6085</strain>
    </source>
</reference>
<name>A0A2P4Z8L2_9HYPO</name>
<accession>A0A2P4Z8L2</accession>
<comment type="caution">
    <text evidence="2">The sequence shown here is derived from an EMBL/GenBank/DDBJ whole genome shotgun (WGS) entry which is preliminary data.</text>
</comment>